<evidence type="ECO:0000313" key="1">
    <source>
        <dbReference type="EMBL" id="TDD63684.1"/>
    </source>
</evidence>
<keyword evidence="2" id="KW-1185">Reference proteome</keyword>
<protein>
    <submittedName>
        <fullName evidence="1">Recombinase</fullName>
    </submittedName>
</protein>
<organism evidence="1 2">
    <name type="scientific">Actinomadura darangshiensis</name>
    <dbReference type="NCBI Taxonomy" id="705336"/>
    <lineage>
        <taxon>Bacteria</taxon>
        <taxon>Bacillati</taxon>
        <taxon>Actinomycetota</taxon>
        <taxon>Actinomycetes</taxon>
        <taxon>Streptosporangiales</taxon>
        <taxon>Thermomonosporaceae</taxon>
        <taxon>Actinomadura</taxon>
    </lineage>
</organism>
<dbReference type="EMBL" id="SMKY01000398">
    <property type="protein sequence ID" value="TDD63684.1"/>
    <property type="molecule type" value="Genomic_DNA"/>
</dbReference>
<evidence type="ECO:0000313" key="2">
    <source>
        <dbReference type="Proteomes" id="UP000295578"/>
    </source>
</evidence>
<comment type="caution">
    <text evidence="1">The sequence shown here is derived from an EMBL/GenBank/DDBJ whole genome shotgun (WGS) entry which is preliminary data.</text>
</comment>
<gene>
    <name evidence="1" type="ORF">E1293_42645</name>
</gene>
<reference evidence="1 2" key="1">
    <citation type="submission" date="2019-03" db="EMBL/GenBank/DDBJ databases">
        <title>Draft genome sequences of novel Actinobacteria.</title>
        <authorList>
            <person name="Sahin N."/>
            <person name="Ay H."/>
            <person name="Saygin H."/>
        </authorList>
    </citation>
    <scope>NUCLEOTIDE SEQUENCE [LARGE SCALE GENOMIC DNA]</scope>
    <source>
        <strain evidence="1 2">DSM 45941</strain>
    </source>
</reference>
<proteinExistence type="predicted"/>
<sequence>MTKCGWSTRGRPPRPQKRAIAEGWIGEIEGIDLTLRFLTDKRLEAQRLLRLTSQVALLMPTIRADT</sequence>
<dbReference type="AlphaFoldDB" id="A0A4R4ZZ71"/>
<accession>A0A4R4ZZ71</accession>
<dbReference type="Proteomes" id="UP000295578">
    <property type="component" value="Unassembled WGS sequence"/>
</dbReference>
<name>A0A4R4ZZ71_9ACTN</name>